<dbReference type="Gene3D" id="2.60.40.10">
    <property type="entry name" value="Immunoglobulins"/>
    <property type="match status" value="1"/>
</dbReference>
<keyword evidence="1" id="KW-1133">Transmembrane helix</keyword>
<name>A0AAW0P2A3_9GOBI</name>
<dbReference type="AlphaFoldDB" id="A0AAW0P2A3"/>
<accession>A0AAW0P2A3</accession>
<sequence length="154" mass="17507">MNSVNVGIKNVVPSDSGLYRCEIRSDKWKVEFKEFQLKVISDHFSTTIIPSTGRYVSTNAHVRRQDNPSPEQSYLYVILVVALAAALILLLVVLSILCWRKRVNRQKASESKEHAQILETELYENVRAVRASADDTYQSLCVDTMDPNQIYSSI</sequence>
<organism evidence="2 3">
    <name type="scientific">Mugilogobius chulae</name>
    <name type="common">yellowstripe goby</name>
    <dbReference type="NCBI Taxonomy" id="88201"/>
    <lineage>
        <taxon>Eukaryota</taxon>
        <taxon>Metazoa</taxon>
        <taxon>Chordata</taxon>
        <taxon>Craniata</taxon>
        <taxon>Vertebrata</taxon>
        <taxon>Euteleostomi</taxon>
        <taxon>Actinopterygii</taxon>
        <taxon>Neopterygii</taxon>
        <taxon>Teleostei</taxon>
        <taxon>Neoteleostei</taxon>
        <taxon>Acanthomorphata</taxon>
        <taxon>Gobiaria</taxon>
        <taxon>Gobiiformes</taxon>
        <taxon>Gobioidei</taxon>
        <taxon>Gobiidae</taxon>
        <taxon>Gobionellinae</taxon>
        <taxon>Mugilogobius</taxon>
    </lineage>
</organism>
<dbReference type="EMBL" id="JBBPFD010000010">
    <property type="protein sequence ID" value="KAK7910150.1"/>
    <property type="molecule type" value="Genomic_DNA"/>
</dbReference>
<evidence type="ECO:0000313" key="2">
    <source>
        <dbReference type="EMBL" id="KAK7910150.1"/>
    </source>
</evidence>
<dbReference type="Proteomes" id="UP001460270">
    <property type="component" value="Unassembled WGS sequence"/>
</dbReference>
<keyword evidence="1" id="KW-0472">Membrane</keyword>
<comment type="caution">
    <text evidence="2">The sequence shown here is derived from an EMBL/GenBank/DDBJ whole genome shotgun (WGS) entry which is preliminary data.</text>
</comment>
<feature type="transmembrane region" description="Helical" evidence="1">
    <location>
        <begin position="74"/>
        <end position="99"/>
    </location>
</feature>
<reference evidence="3" key="1">
    <citation type="submission" date="2024-04" db="EMBL/GenBank/DDBJ databases">
        <title>Salinicola lusitanus LLJ914,a marine bacterium isolated from the Okinawa Trough.</title>
        <authorList>
            <person name="Li J."/>
        </authorList>
    </citation>
    <scope>NUCLEOTIDE SEQUENCE [LARGE SCALE GENOMIC DNA]</scope>
</reference>
<keyword evidence="1" id="KW-0812">Transmembrane</keyword>
<gene>
    <name evidence="2" type="ORF">WMY93_014834</name>
</gene>
<proteinExistence type="predicted"/>
<protein>
    <submittedName>
        <fullName evidence="2">Uncharacterized protein</fullName>
    </submittedName>
</protein>
<evidence type="ECO:0000313" key="3">
    <source>
        <dbReference type="Proteomes" id="UP001460270"/>
    </source>
</evidence>
<evidence type="ECO:0000256" key="1">
    <source>
        <dbReference type="SAM" id="Phobius"/>
    </source>
</evidence>
<keyword evidence="3" id="KW-1185">Reference proteome</keyword>
<dbReference type="InterPro" id="IPR013783">
    <property type="entry name" value="Ig-like_fold"/>
</dbReference>